<feature type="compositionally biased region" description="Basic and acidic residues" evidence="1">
    <location>
        <begin position="106"/>
        <end position="120"/>
    </location>
</feature>
<feature type="region of interest" description="Disordered" evidence="1">
    <location>
        <begin position="1"/>
        <end position="130"/>
    </location>
</feature>
<comment type="caution">
    <text evidence="2">The sequence shown here is derived from an EMBL/GenBank/DDBJ whole genome shotgun (WGS) entry which is preliminary data.</text>
</comment>
<gene>
    <name evidence="2" type="ORF">FHX81_2411</name>
</gene>
<evidence type="ECO:0000313" key="3">
    <source>
        <dbReference type="Proteomes" id="UP000316628"/>
    </source>
</evidence>
<protein>
    <submittedName>
        <fullName evidence="2">Uncharacterized protein</fullName>
    </submittedName>
</protein>
<dbReference type="AlphaFoldDB" id="A0A543JB68"/>
<feature type="compositionally biased region" description="Low complexity" evidence="1">
    <location>
        <begin position="33"/>
        <end position="73"/>
    </location>
</feature>
<evidence type="ECO:0000313" key="2">
    <source>
        <dbReference type="EMBL" id="TQM80088.1"/>
    </source>
</evidence>
<keyword evidence="3" id="KW-1185">Reference proteome</keyword>
<proteinExistence type="predicted"/>
<dbReference type="Proteomes" id="UP000316628">
    <property type="component" value="Unassembled WGS sequence"/>
</dbReference>
<evidence type="ECO:0000256" key="1">
    <source>
        <dbReference type="SAM" id="MobiDB-lite"/>
    </source>
</evidence>
<dbReference type="EMBL" id="VFPP01000001">
    <property type="protein sequence ID" value="TQM80088.1"/>
    <property type="molecule type" value="Genomic_DNA"/>
</dbReference>
<sequence>MGSKYLRSHEVPRRRGGTRWLLRSRQLPKPTWAAAAAAPAAPAQVAGVAPAANPPIRQSGTTPAPAAPASRGSGPPPPPTAPRLRRTLPAPPSAAVGGPQSGCDQGARDQPHTRQSHAGDRMPAAARRRPCPGSHLAIAMAPRRRQLAPAAAARPVAATLPSANRPASRPLPVVPAMPFRFARLRESADPPGRGLAPARLWIRRTGVVSAGPLVFNRGLVTVFPYIVGSGSPDRVWRRRRVGRRSFASSA</sequence>
<accession>A0A543JB68</accession>
<name>A0A543JB68_9PSEU</name>
<reference evidence="2 3" key="1">
    <citation type="submission" date="2019-06" db="EMBL/GenBank/DDBJ databases">
        <title>Sequencing the genomes of 1000 actinobacteria strains.</title>
        <authorList>
            <person name="Klenk H.-P."/>
        </authorList>
    </citation>
    <scope>NUCLEOTIDE SEQUENCE [LARGE SCALE GENOMIC DNA]</scope>
    <source>
        <strain evidence="2 3">DSM 45456</strain>
    </source>
</reference>
<organism evidence="2 3">
    <name type="scientific">Saccharothrix saharensis</name>
    <dbReference type="NCBI Taxonomy" id="571190"/>
    <lineage>
        <taxon>Bacteria</taxon>
        <taxon>Bacillati</taxon>
        <taxon>Actinomycetota</taxon>
        <taxon>Actinomycetes</taxon>
        <taxon>Pseudonocardiales</taxon>
        <taxon>Pseudonocardiaceae</taxon>
        <taxon>Saccharothrix</taxon>
    </lineage>
</organism>